<dbReference type="PROSITE" id="PS50011">
    <property type="entry name" value="PROTEIN_KINASE_DOM"/>
    <property type="match status" value="1"/>
</dbReference>
<proteinExistence type="inferred from homology"/>
<accession>A0AA88GWT4</accession>
<dbReference type="PROSITE" id="PS51285">
    <property type="entry name" value="AGC_KINASE_CTER"/>
    <property type="match status" value="1"/>
</dbReference>
<dbReference type="InterPro" id="IPR008271">
    <property type="entry name" value="Ser/Thr_kinase_AS"/>
</dbReference>
<evidence type="ECO:0000256" key="1">
    <source>
        <dbReference type="ARBA" id="ARBA00009903"/>
    </source>
</evidence>
<gene>
    <name evidence="13" type="ORF">C9374_001698</name>
</gene>
<evidence type="ECO:0000256" key="8">
    <source>
        <dbReference type="ARBA" id="ARBA00047899"/>
    </source>
</evidence>
<evidence type="ECO:0000256" key="9">
    <source>
        <dbReference type="ARBA" id="ARBA00048679"/>
    </source>
</evidence>
<evidence type="ECO:0000313" key="14">
    <source>
        <dbReference type="Proteomes" id="UP000816034"/>
    </source>
</evidence>
<dbReference type="Pfam" id="PF00069">
    <property type="entry name" value="Pkinase"/>
    <property type="match status" value="1"/>
</dbReference>
<evidence type="ECO:0000256" key="7">
    <source>
        <dbReference type="ARBA" id="ARBA00022840"/>
    </source>
</evidence>
<evidence type="ECO:0000256" key="3">
    <source>
        <dbReference type="ARBA" id="ARBA00022527"/>
    </source>
</evidence>
<dbReference type="InterPro" id="IPR000719">
    <property type="entry name" value="Prot_kinase_dom"/>
</dbReference>
<evidence type="ECO:0000259" key="12">
    <source>
        <dbReference type="PROSITE" id="PS51285"/>
    </source>
</evidence>
<comment type="catalytic activity">
    <reaction evidence="8">
        <text>L-threonyl-[protein] + ATP = O-phospho-L-threonyl-[protein] + ADP + H(+)</text>
        <dbReference type="Rhea" id="RHEA:46608"/>
        <dbReference type="Rhea" id="RHEA-COMP:11060"/>
        <dbReference type="Rhea" id="RHEA-COMP:11605"/>
        <dbReference type="ChEBI" id="CHEBI:15378"/>
        <dbReference type="ChEBI" id="CHEBI:30013"/>
        <dbReference type="ChEBI" id="CHEBI:30616"/>
        <dbReference type="ChEBI" id="CHEBI:61977"/>
        <dbReference type="ChEBI" id="CHEBI:456216"/>
        <dbReference type="EC" id="2.7.11.1"/>
    </reaction>
</comment>
<dbReference type="GO" id="GO:0016539">
    <property type="term" value="P:intein-mediated protein splicing"/>
    <property type="evidence" value="ECO:0007669"/>
    <property type="project" value="InterPro"/>
</dbReference>
<dbReference type="GO" id="GO:0004674">
    <property type="term" value="F:protein serine/threonine kinase activity"/>
    <property type="evidence" value="ECO:0007669"/>
    <property type="project" value="UniProtKB-KW"/>
</dbReference>
<evidence type="ECO:0000256" key="2">
    <source>
        <dbReference type="ARBA" id="ARBA00012513"/>
    </source>
</evidence>
<dbReference type="SMART" id="SM00133">
    <property type="entry name" value="S_TK_X"/>
    <property type="match status" value="1"/>
</dbReference>
<evidence type="ECO:0000259" key="11">
    <source>
        <dbReference type="PROSITE" id="PS50011"/>
    </source>
</evidence>
<evidence type="ECO:0000256" key="5">
    <source>
        <dbReference type="ARBA" id="ARBA00022741"/>
    </source>
</evidence>
<dbReference type="SMART" id="SM00220">
    <property type="entry name" value="S_TKc"/>
    <property type="match status" value="1"/>
</dbReference>
<comment type="caution">
    <text evidence="13">The sequence shown here is derived from an EMBL/GenBank/DDBJ whole genome shotgun (WGS) entry which is preliminary data.</text>
</comment>
<organism evidence="13 14">
    <name type="scientific">Naegleria lovaniensis</name>
    <name type="common">Amoeba</name>
    <dbReference type="NCBI Taxonomy" id="51637"/>
    <lineage>
        <taxon>Eukaryota</taxon>
        <taxon>Discoba</taxon>
        <taxon>Heterolobosea</taxon>
        <taxon>Tetramitia</taxon>
        <taxon>Eutetramitia</taxon>
        <taxon>Vahlkampfiidae</taxon>
        <taxon>Naegleria</taxon>
    </lineage>
</organism>
<feature type="region of interest" description="Disordered" evidence="10">
    <location>
        <begin position="485"/>
        <end position="527"/>
    </location>
</feature>
<evidence type="ECO:0000256" key="6">
    <source>
        <dbReference type="ARBA" id="ARBA00022777"/>
    </source>
</evidence>
<dbReference type="EC" id="2.7.11.1" evidence="2"/>
<feature type="domain" description="Protein kinase" evidence="11">
    <location>
        <begin position="169"/>
        <end position="453"/>
    </location>
</feature>
<keyword evidence="4" id="KW-0808">Transferase</keyword>
<evidence type="ECO:0000256" key="4">
    <source>
        <dbReference type="ARBA" id="ARBA00022679"/>
    </source>
</evidence>
<comment type="catalytic activity">
    <reaction evidence="9">
        <text>L-seryl-[protein] + ATP = O-phospho-L-seryl-[protein] + ADP + H(+)</text>
        <dbReference type="Rhea" id="RHEA:17989"/>
        <dbReference type="Rhea" id="RHEA-COMP:9863"/>
        <dbReference type="Rhea" id="RHEA-COMP:11604"/>
        <dbReference type="ChEBI" id="CHEBI:15378"/>
        <dbReference type="ChEBI" id="CHEBI:29999"/>
        <dbReference type="ChEBI" id="CHEBI:30616"/>
        <dbReference type="ChEBI" id="CHEBI:83421"/>
        <dbReference type="ChEBI" id="CHEBI:456216"/>
        <dbReference type="EC" id="2.7.11.1"/>
    </reaction>
</comment>
<name>A0AA88GWT4_NAELO</name>
<dbReference type="PANTHER" id="PTHR45637">
    <property type="entry name" value="FLIPPASE KINASE 1-RELATED"/>
    <property type="match status" value="1"/>
</dbReference>
<dbReference type="InterPro" id="IPR006141">
    <property type="entry name" value="Intein_N"/>
</dbReference>
<dbReference type="FunFam" id="3.30.200.20:FF:000042">
    <property type="entry name" value="Aurora kinase A"/>
    <property type="match status" value="1"/>
</dbReference>
<sequence>MSKRESDASDFVPILSSPTSPHHQEEEEENANKSVAMYSTRRSSFEKKMTEVMISQNMNNIRFSEETNDENQIIIGDQQVVNNSKPTEIVHNNSIYCTTNIINDGKQENTSSLSSSEPLTTTTIANIPPEIRNRIGVLPPLANKSPSISPLQPPERPKIDYSKLGASSFEKLKLIGKGDVGKVYLCRLKSTELYFAMKVLRKDEMIKRNKVKRVLTEREILATVDHPFITKIFCSFQTKESLVFILEWCAGGEFFRVLKKQPYRCLPENIVRFYAAEVVLALEYLHLKGFMYRDLKPENILLHHTGHIRLTDFDLSKQSVQPVTPTLVKSFFSSEKQSKVELKQIQESNSFIGTEEYLSPEVLSGSGHNCCVDYWTLGVLLYEMLFGSTPFKGNTQQETFQNILHNTVTFPTKTTYPISKQAKELISQLLIRDKDKRLGSAHGIADIKAHPFFKDINWALIRNEVPPIIPVLKSKTDTSYFTQYKEIPQDEIDEEEPMKEGEEESSDNPFKNFRYQTKKDLNSFDEK</sequence>
<keyword evidence="3" id="KW-0723">Serine/threonine-protein kinase</keyword>
<dbReference type="AlphaFoldDB" id="A0AA88GWT4"/>
<dbReference type="SUPFAM" id="SSF56112">
    <property type="entry name" value="Protein kinase-like (PK-like)"/>
    <property type="match status" value="1"/>
</dbReference>
<dbReference type="FunFam" id="1.10.510.10:FF:000121">
    <property type="entry name" value="Serine/threonine-protein kinase nrc-2"/>
    <property type="match status" value="1"/>
</dbReference>
<dbReference type="RefSeq" id="XP_044551358.1">
    <property type="nucleotide sequence ID" value="XM_044691033.1"/>
</dbReference>
<dbReference type="GeneID" id="68094154"/>
<feature type="compositionally biased region" description="Basic and acidic residues" evidence="10">
    <location>
        <begin position="517"/>
        <end position="527"/>
    </location>
</feature>
<protein>
    <recommendedName>
        <fullName evidence="2">non-specific serine/threonine protein kinase</fullName>
        <ecNumber evidence="2">2.7.11.1</ecNumber>
    </recommendedName>
</protein>
<keyword evidence="5" id="KW-0547">Nucleotide-binding</keyword>
<reference evidence="13 14" key="1">
    <citation type="journal article" date="2018" name="BMC Genomics">
        <title>The genome of Naegleria lovaniensis, the basis for a comparative approach to unravel pathogenicity factors of the human pathogenic amoeba N. fowleri.</title>
        <authorList>
            <person name="Liechti N."/>
            <person name="Schurch N."/>
            <person name="Bruggmann R."/>
            <person name="Wittwer M."/>
        </authorList>
    </citation>
    <scope>NUCLEOTIDE SEQUENCE [LARGE SCALE GENOMIC DNA]</scope>
    <source>
        <strain evidence="13 14">ATCC 30569</strain>
    </source>
</reference>
<feature type="domain" description="AGC-kinase C-terminal" evidence="12">
    <location>
        <begin position="454"/>
        <end position="525"/>
    </location>
</feature>
<keyword evidence="6" id="KW-0418">Kinase</keyword>
<dbReference type="Proteomes" id="UP000816034">
    <property type="component" value="Unassembled WGS sequence"/>
</dbReference>
<comment type="similarity">
    <text evidence="1">Belongs to the protein kinase superfamily. AGC Ser/Thr protein kinase family.</text>
</comment>
<dbReference type="PROSITE" id="PS50817">
    <property type="entry name" value="INTEIN_N_TER"/>
    <property type="match status" value="1"/>
</dbReference>
<keyword evidence="14" id="KW-1185">Reference proteome</keyword>
<dbReference type="InterPro" id="IPR000961">
    <property type="entry name" value="AGC-kinase_C"/>
</dbReference>
<dbReference type="CDD" id="cd05574">
    <property type="entry name" value="STKc_phototropin_like"/>
    <property type="match status" value="1"/>
</dbReference>
<dbReference type="GO" id="GO:0005524">
    <property type="term" value="F:ATP binding"/>
    <property type="evidence" value="ECO:0007669"/>
    <property type="project" value="UniProtKB-KW"/>
</dbReference>
<feature type="compositionally biased region" description="Acidic residues" evidence="10">
    <location>
        <begin position="489"/>
        <end position="506"/>
    </location>
</feature>
<dbReference type="PROSITE" id="PS00108">
    <property type="entry name" value="PROTEIN_KINASE_ST"/>
    <property type="match status" value="1"/>
</dbReference>
<dbReference type="EMBL" id="PYSW02000013">
    <property type="protein sequence ID" value="KAG2387366.1"/>
    <property type="molecule type" value="Genomic_DNA"/>
</dbReference>
<dbReference type="InterPro" id="IPR011009">
    <property type="entry name" value="Kinase-like_dom_sf"/>
</dbReference>
<evidence type="ECO:0000256" key="10">
    <source>
        <dbReference type="SAM" id="MobiDB-lite"/>
    </source>
</evidence>
<dbReference type="Gene3D" id="3.30.200.20">
    <property type="entry name" value="Phosphorylase Kinase, domain 1"/>
    <property type="match status" value="1"/>
</dbReference>
<dbReference type="Gene3D" id="1.10.510.10">
    <property type="entry name" value="Transferase(Phosphotransferase) domain 1"/>
    <property type="match status" value="1"/>
</dbReference>
<feature type="region of interest" description="Disordered" evidence="10">
    <location>
        <begin position="1"/>
        <end position="37"/>
    </location>
</feature>
<evidence type="ECO:0000313" key="13">
    <source>
        <dbReference type="EMBL" id="KAG2387366.1"/>
    </source>
</evidence>
<keyword evidence="7" id="KW-0067">ATP-binding</keyword>